<evidence type="ECO:0000313" key="4">
    <source>
        <dbReference type="EMBL" id="EEA91209.1"/>
    </source>
</evidence>
<dbReference type="InterPro" id="IPR036380">
    <property type="entry name" value="Isochorismatase-like_sf"/>
</dbReference>
<dbReference type="eggNOG" id="COG1335">
    <property type="taxonomic scope" value="Bacteria"/>
</dbReference>
<dbReference type="HOGENOM" id="CLU_068979_12_0_11"/>
<dbReference type="GO" id="GO:0016787">
    <property type="term" value="F:hydrolase activity"/>
    <property type="evidence" value="ECO:0007669"/>
    <property type="project" value="UniProtKB-KW"/>
</dbReference>
<dbReference type="AlphaFoldDB" id="B6G912"/>
<sequence length="204" mass="21838">MNRHDTPTAPPRVEAPSAQKPLKQRSPTMPNSYLIVIDMQNDFIDGALGTPEAQAIVEAVVERARAFEGCVVFTRDTHGPNYAATQEGRNLPVPHCIKGTQGWELAPALDELQRLLDAPVFDKPSFGSLDLARWLVAQNNAAPIDSIELCGLCTDICVVSNALTIKAHLPEVPLIVNPALCAGVTPAAHDAAIATMACCQVQIL</sequence>
<accession>B6G912</accession>
<reference evidence="4 5" key="2">
    <citation type="submission" date="2008-10" db="EMBL/GenBank/DDBJ databases">
        <authorList>
            <person name="Fulton L."/>
            <person name="Clifton S."/>
            <person name="Fulton B."/>
            <person name="Xu J."/>
            <person name="Minx P."/>
            <person name="Pepin K.H."/>
            <person name="Johnson M."/>
            <person name="Thiruvilangam P."/>
            <person name="Bhonagiri V."/>
            <person name="Nash W.E."/>
            <person name="Mardis E.R."/>
            <person name="Wilson R.K."/>
        </authorList>
    </citation>
    <scope>NUCLEOTIDE SEQUENCE [LARGE SCALE GENOMIC DNA]</scope>
    <source>
        <strain evidence="4 5">DSM 13279</strain>
    </source>
</reference>
<protein>
    <submittedName>
        <fullName evidence="4">Isochorismatase family protein</fullName>
        <ecNumber evidence="4">3.-.-.-</ecNumber>
    </submittedName>
</protein>
<keyword evidence="5" id="KW-1185">Reference proteome</keyword>
<dbReference type="InterPro" id="IPR000868">
    <property type="entry name" value="Isochorismatase-like_dom"/>
</dbReference>
<dbReference type="SUPFAM" id="SSF52499">
    <property type="entry name" value="Isochorismatase-like hydrolases"/>
    <property type="match status" value="1"/>
</dbReference>
<evidence type="ECO:0000259" key="3">
    <source>
        <dbReference type="Pfam" id="PF00857"/>
    </source>
</evidence>
<proteinExistence type="predicted"/>
<feature type="domain" description="Isochorismatase-like" evidence="3">
    <location>
        <begin position="33"/>
        <end position="198"/>
    </location>
</feature>
<organism evidence="4 5">
    <name type="scientific">Collinsella stercoris DSM 13279</name>
    <dbReference type="NCBI Taxonomy" id="445975"/>
    <lineage>
        <taxon>Bacteria</taxon>
        <taxon>Bacillati</taxon>
        <taxon>Actinomycetota</taxon>
        <taxon>Coriobacteriia</taxon>
        <taxon>Coriobacteriales</taxon>
        <taxon>Coriobacteriaceae</taxon>
        <taxon>Collinsella</taxon>
    </lineage>
</organism>
<evidence type="ECO:0000256" key="2">
    <source>
        <dbReference type="SAM" id="MobiDB-lite"/>
    </source>
</evidence>
<reference evidence="4 5" key="1">
    <citation type="submission" date="2008-10" db="EMBL/GenBank/DDBJ databases">
        <title>Draft genome sequence of Collinsella stercoris (DSM 13279).</title>
        <authorList>
            <person name="Sudarsanam P."/>
            <person name="Ley R."/>
            <person name="Guruge J."/>
            <person name="Turnbaugh P.J."/>
            <person name="Mahowald M."/>
            <person name="Liep D."/>
            <person name="Gordon J."/>
        </authorList>
    </citation>
    <scope>NUCLEOTIDE SEQUENCE [LARGE SCALE GENOMIC DNA]</scope>
    <source>
        <strain evidence="4 5">DSM 13279</strain>
    </source>
</reference>
<dbReference type="EC" id="3.-.-.-" evidence="4"/>
<dbReference type="PANTHER" id="PTHR43540:SF6">
    <property type="entry name" value="ISOCHORISMATASE-LIKE DOMAIN-CONTAINING PROTEIN"/>
    <property type="match status" value="1"/>
</dbReference>
<dbReference type="EMBL" id="ABXJ01000030">
    <property type="protein sequence ID" value="EEA91209.1"/>
    <property type="molecule type" value="Genomic_DNA"/>
</dbReference>
<dbReference type="PANTHER" id="PTHR43540">
    <property type="entry name" value="PEROXYUREIDOACRYLATE/UREIDOACRYLATE AMIDOHYDROLASE-RELATED"/>
    <property type="match status" value="1"/>
</dbReference>
<dbReference type="Gene3D" id="3.40.50.850">
    <property type="entry name" value="Isochorismatase-like"/>
    <property type="match status" value="1"/>
</dbReference>
<dbReference type="Proteomes" id="UP000003560">
    <property type="component" value="Unassembled WGS sequence"/>
</dbReference>
<dbReference type="Pfam" id="PF00857">
    <property type="entry name" value="Isochorismatase"/>
    <property type="match status" value="1"/>
</dbReference>
<comment type="caution">
    <text evidence="4">The sequence shown here is derived from an EMBL/GenBank/DDBJ whole genome shotgun (WGS) entry which is preliminary data.</text>
</comment>
<evidence type="ECO:0000313" key="5">
    <source>
        <dbReference type="Proteomes" id="UP000003560"/>
    </source>
</evidence>
<dbReference type="InterPro" id="IPR050272">
    <property type="entry name" value="Isochorismatase-like_hydrls"/>
</dbReference>
<evidence type="ECO:0000256" key="1">
    <source>
        <dbReference type="ARBA" id="ARBA00022801"/>
    </source>
</evidence>
<keyword evidence="1 4" id="KW-0378">Hydrolase</keyword>
<dbReference type="STRING" id="445975.COLSTE_00553"/>
<name>B6G912_9ACTN</name>
<dbReference type="CDD" id="cd00431">
    <property type="entry name" value="cysteine_hydrolases"/>
    <property type="match status" value="1"/>
</dbReference>
<feature type="region of interest" description="Disordered" evidence="2">
    <location>
        <begin position="1"/>
        <end position="27"/>
    </location>
</feature>
<gene>
    <name evidence="4" type="ORF">COLSTE_00553</name>
</gene>